<protein>
    <submittedName>
        <fullName evidence="1">Uncharacterized protein</fullName>
    </submittedName>
</protein>
<proteinExistence type="predicted"/>
<gene>
    <name evidence="1" type="ORF">KL86APRO_30235</name>
</gene>
<organism evidence="1">
    <name type="scientific">uncultured Alphaproteobacteria bacterium</name>
    <dbReference type="NCBI Taxonomy" id="91750"/>
    <lineage>
        <taxon>Bacteria</taxon>
        <taxon>Pseudomonadati</taxon>
        <taxon>Pseudomonadota</taxon>
        <taxon>Alphaproteobacteria</taxon>
        <taxon>environmental samples</taxon>
    </lineage>
</organism>
<dbReference type="AlphaFoldDB" id="A0A212KM65"/>
<dbReference type="EMBL" id="FLUO01000003">
    <property type="protein sequence ID" value="SBW12744.1"/>
    <property type="molecule type" value="Genomic_DNA"/>
</dbReference>
<reference evidence="1" key="1">
    <citation type="submission" date="2016-04" db="EMBL/GenBank/DDBJ databases">
        <authorList>
            <person name="Evans L.H."/>
            <person name="Alamgir A."/>
            <person name="Owens N."/>
            <person name="Weber N.D."/>
            <person name="Virtaneva K."/>
            <person name="Barbian K."/>
            <person name="Babar A."/>
            <person name="Rosenke K."/>
        </authorList>
    </citation>
    <scope>NUCLEOTIDE SEQUENCE</scope>
    <source>
        <strain evidence="1">86</strain>
    </source>
</reference>
<sequence>MTHTPKLYAAPQRVRRKPKFFRLDPTNEARLNATLARYADLLGCPVSLSVLIPRALVALNDELNRAEVCEPASGELAMPTLEARERFIIGTLSPA</sequence>
<evidence type="ECO:0000313" key="1">
    <source>
        <dbReference type="EMBL" id="SBW12744.1"/>
    </source>
</evidence>
<accession>A0A212KM65</accession>
<name>A0A212KM65_9PROT</name>